<dbReference type="InterPro" id="IPR050282">
    <property type="entry name" value="Cycloisomerase_2"/>
</dbReference>
<evidence type="ECO:0000313" key="3">
    <source>
        <dbReference type="Proteomes" id="UP000266177"/>
    </source>
</evidence>
<dbReference type="FunFam" id="2.130.10.10:FF:000306">
    <property type="entry name" value="3-carboxymuconate cyclase"/>
    <property type="match status" value="1"/>
</dbReference>
<dbReference type="Gene3D" id="2.130.10.10">
    <property type="entry name" value="YVTN repeat-like/Quinoprotein amine dehydrogenase"/>
    <property type="match status" value="1"/>
</dbReference>
<accession>A0A3A3GIP2</accession>
<dbReference type="InterPro" id="IPR011048">
    <property type="entry name" value="Haem_d1_sf"/>
</dbReference>
<comment type="similarity">
    <text evidence="1">Belongs to the cycloisomerase 2 family.</text>
</comment>
<evidence type="ECO:0000313" key="2">
    <source>
        <dbReference type="EMBL" id="RJG23002.1"/>
    </source>
</evidence>
<organism evidence="2 3">
    <name type="scientific">Paenibacillus thiaminolyticus</name>
    <name type="common">Bacillus thiaminolyticus</name>
    <dbReference type="NCBI Taxonomy" id="49283"/>
    <lineage>
        <taxon>Bacteria</taxon>
        <taxon>Bacillati</taxon>
        <taxon>Bacillota</taxon>
        <taxon>Bacilli</taxon>
        <taxon>Bacillales</taxon>
        <taxon>Paenibacillaceae</taxon>
        <taxon>Paenibacillus</taxon>
    </lineage>
</organism>
<name>A0A3A3GIP2_PANTH</name>
<dbReference type="Proteomes" id="UP000266177">
    <property type="component" value="Unassembled WGS sequence"/>
</dbReference>
<dbReference type="AlphaFoldDB" id="A0A3A3GIP2"/>
<evidence type="ECO:0000256" key="1">
    <source>
        <dbReference type="ARBA" id="ARBA00005564"/>
    </source>
</evidence>
<dbReference type="EMBL" id="QYZD01000013">
    <property type="protein sequence ID" value="RJG23002.1"/>
    <property type="molecule type" value="Genomic_DNA"/>
</dbReference>
<proteinExistence type="inferred from homology"/>
<dbReference type="PANTHER" id="PTHR30344">
    <property type="entry name" value="6-PHOSPHOGLUCONOLACTONASE-RELATED"/>
    <property type="match status" value="1"/>
</dbReference>
<gene>
    <name evidence="2" type="ORF">DQX05_15800</name>
</gene>
<comment type="caution">
    <text evidence="2">The sequence shown here is derived from an EMBL/GenBank/DDBJ whole genome shotgun (WGS) entry which is preliminary data.</text>
</comment>
<dbReference type="RefSeq" id="WP_119794520.1">
    <property type="nucleotide sequence ID" value="NZ_QYZD01000013.1"/>
</dbReference>
<dbReference type="InterPro" id="IPR019405">
    <property type="entry name" value="Lactonase_7-beta_prop"/>
</dbReference>
<dbReference type="InterPro" id="IPR015943">
    <property type="entry name" value="WD40/YVTN_repeat-like_dom_sf"/>
</dbReference>
<dbReference type="GO" id="GO:0017057">
    <property type="term" value="F:6-phosphogluconolactonase activity"/>
    <property type="evidence" value="ECO:0007669"/>
    <property type="project" value="TreeGrafter"/>
</dbReference>
<sequence length="359" mass="38768">MAERMLVFVGSYADGSGSGVYVYEFDEQNESLTLTDEVSGLRNPTFVNLDAEGRRLYSIVEGTNGDGGKTGEAAAFAIDPAAGKLELLNRSFTVDAPTCHIQCDSGSNHIVVASYHGGRIALVALTTDGRIGEQLDVQQHEGHGPNAERQEKPHPHSVFFSPDERYLFVPDLGIDRIRAYTIDKERGKLHFHGETAAQPGAGPRHMAFHPNGKLAFVINELDSSITSYHYDADQGKLHPIVTVSTLPHGFSGDNSCAEIAVSEDGAYLYGSNRGHDSIAVYAIDTAAGALTLVEHVSVEGEHPRHFALTPGGRYLIAANRDTNNLVLFRVDKATGKLTFTGKTVEASKPVCVKPAYFEV</sequence>
<dbReference type="Pfam" id="PF10282">
    <property type="entry name" value="Lactonase"/>
    <property type="match status" value="1"/>
</dbReference>
<dbReference type="OrthoDB" id="9790815at2"/>
<dbReference type="SUPFAM" id="SSF51004">
    <property type="entry name" value="C-terminal (heme d1) domain of cytochrome cd1-nitrite reductase"/>
    <property type="match status" value="1"/>
</dbReference>
<protein>
    <submittedName>
        <fullName evidence="2">Lactonase family protein</fullName>
    </submittedName>
</protein>
<reference evidence="2 3" key="1">
    <citation type="submission" date="2018-09" db="EMBL/GenBank/DDBJ databases">
        <title>Paenibacillus SK2017-BO5.</title>
        <authorList>
            <person name="Piskunova J.V."/>
            <person name="Dubiley S.A."/>
            <person name="Severinov K.V."/>
        </authorList>
    </citation>
    <scope>NUCLEOTIDE SEQUENCE [LARGE SCALE GENOMIC DNA]</scope>
    <source>
        <strain evidence="2 3">BO5</strain>
    </source>
</reference>
<dbReference type="PANTHER" id="PTHR30344:SF1">
    <property type="entry name" value="6-PHOSPHOGLUCONOLACTONASE"/>
    <property type="match status" value="1"/>
</dbReference>
<dbReference type="GO" id="GO:0005829">
    <property type="term" value="C:cytosol"/>
    <property type="evidence" value="ECO:0007669"/>
    <property type="project" value="TreeGrafter"/>
</dbReference>